<dbReference type="PANTHER" id="PTHR30231">
    <property type="entry name" value="DNA POLYMERASE III SUBUNIT EPSILON"/>
    <property type="match status" value="1"/>
</dbReference>
<organism evidence="5 6">
    <name type="scientific">Streptomyces jumonjinensis</name>
    <dbReference type="NCBI Taxonomy" id="1945"/>
    <lineage>
        <taxon>Bacteria</taxon>
        <taxon>Bacillati</taxon>
        <taxon>Actinomycetota</taxon>
        <taxon>Actinomycetes</taxon>
        <taxon>Kitasatosporales</taxon>
        <taxon>Streptomycetaceae</taxon>
        <taxon>Streptomyces</taxon>
    </lineage>
</organism>
<sequence>MSWHLGRMCGFDLETTGVSVEDDRIVTACVVRCGGHHPTASATWLADPGIDIPAEAAAVHGITTEQARADGRPAAEVVEQVVAALAQVVRDGIPVVAMNASFDLTMLDREARRHGVQPLTDLVGEQLRVIDPRVLDKHVDPYRKGGRKLDDLARHYQVALDGAHSADADAIAACRVAWRIANKRADIGGASLAELHRWQIEWARVQAEGLRAYFARTPGKEEWADDVRTEWPFIPQQRTEDGDR</sequence>
<dbReference type="Proteomes" id="UP000419138">
    <property type="component" value="Unassembled WGS sequence"/>
</dbReference>
<dbReference type="Pfam" id="PF00929">
    <property type="entry name" value="RNase_T"/>
    <property type="match status" value="1"/>
</dbReference>
<keyword evidence="2" id="KW-0378">Hydrolase</keyword>
<dbReference type="AlphaFoldDB" id="A0A646KNJ2"/>
<evidence type="ECO:0000313" key="5">
    <source>
        <dbReference type="EMBL" id="MQT03889.1"/>
    </source>
</evidence>
<dbReference type="GO" id="GO:0008408">
    <property type="term" value="F:3'-5' exonuclease activity"/>
    <property type="evidence" value="ECO:0007669"/>
    <property type="project" value="TreeGrafter"/>
</dbReference>
<dbReference type="EMBL" id="VCLA01000180">
    <property type="protein sequence ID" value="MQT03889.1"/>
    <property type="molecule type" value="Genomic_DNA"/>
</dbReference>
<dbReference type="SUPFAM" id="SSF53098">
    <property type="entry name" value="Ribonuclease H-like"/>
    <property type="match status" value="1"/>
</dbReference>
<evidence type="ECO:0000259" key="4">
    <source>
        <dbReference type="SMART" id="SM00479"/>
    </source>
</evidence>
<dbReference type="InterPro" id="IPR012337">
    <property type="entry name" value="RNaseH-like_sf"/>
</dbReference>
<dbReference type="GO" id="GO:0003676">
    <property type="term" value="F:nucleic acid binding"/>
    <property type="evidence" value="ECO:0007669"/>
    <property type="project" value="InterPro"/>
</dbReference>
<dbReference type="InterPro" id="IPR036397">
    <property type="entry name" value="RNaseH_sf"/>
</dbReference>
<dbReference type="InterPro" id="IPR013520">
    <property type="entry name" value="Ribonucl_H"/>
</dbReference>
<evidence type="ECO:0000256" key="1">
    <source>
        <dbReference type="ARBA" id="ARBA00022722"/>
    </source>
</evidence>
<keyword evidence="1" id="KW-0540">Nuclease</keyword>
<keyword evidence="6" id="KW-1185">Reference proteome</keyword>
<comment type="caution">
    <text evidence="5">The sequence shown here is derived from an EMBL/GenBank/DDBJ whole genome shotgun (WGS) entry which is preliminary data.</text>
</comment>
<dbReference type="PANTHER" id="PTHR30231:SF4">
    <property type="entry name" value="PROTEIN NEN2"/>
    <property type="match status" value="1"/>
</dbReference>
<name>A0A646KNJ2_STRJU</name>
<reference evidence="5 6" key="1">
    <citation type="submission" date="2019-05" db="EMBL/GenBank/DDBJ databases">
        <title>Comparative genomics and metabolomics analyses of clavulanic acid producing Streptomyces species provides insight into specialized metabolism and evolution of beta-lactam biosynthetic gene clusters.</title>
        <authorList>
            <person name="Moore M.A."/>
            <person name="Cruz-Morales P."/>
            <person name="Barona Gomez F."/>
            <person name="Kapil T."/>
        </authorList>
    </citation>
    <scope>NUCLEOTIDE SEQUENCE [LARGE SCALE GENOMIC DNA]</scope>
    <source>
        <strain evidence="5 6">NRRL 5741</strain>
    </source>
</reference>
<dbReference type="SMART" id="SM00479">
    <property type="entry name" value="EXOIII"/>
    <property type="match status" value="1"/>
</dbReference>
<dbReference type="CDD" id="cd06127">
    <property type="entry name" value="DEDDh"/>
    <property type="match status" value="1"/>
</dbReference>
<dbReference type="Gene3D" id="3.30.420.10">
    <property type="entry name" value="Ribonuclease H-like superfamily/Ribonuclease H"/>
    <property type="match status" value="1"/>
</dbReference>
<proteinExistence type="predicted"/>
<evidence type="ECO:0000256" key="3">
    <source>
        <dbReference type="ARBA" id="ARBA00022839"/>
    </source>
</evidence>
<gene>
    <name evidence="5" type="ORF">FF041_28075</name>
</gene>
<dbReference type="NCBIfam" id="NF005927">
    <property type="entry name" value="PRK07942.1"/>
    <property type="match status" value="1"/>
</dbReference>
<protein>
    <submittedName>
        <fullName evidence="5">3'-5' exonuclease</fullName>
    </submittedName>
</protein>
<evidence type="ECO:0000256" key="2">
    <source>
        <dbReference type="ARBA" id="ARBA00022801"/>
    </source>
</evidence>
<keyword evidence="3 5" id="KW-0269">Exonuclease</keyword>
<dbReference type="GO" id="GO:0005829">
    <property type="term" value="C:cytosol"/>
    <property type="evidence" value="ECO:0007669"/>
    <property type="project" value="TreeGrafter"/>
</dbReference>
<accession>A0A646KNJ2</accession>
<evidence type="ECO:0000313" key="6">
    <source>
        <dbReference type="Proteomes" id="UP000419138"/>
    </source>
</evidence>
<dbReference type="RefSeq" id="WP_323392897.1">
    <property type="nucleotide sequence ID" value="NZ_JBEPDZ010000025.1"/>
</dbReference>
<feature type="domain" description="Exonuclease" evidence="4">
    <location>
        <begin position="7"/>
        <end position="186"/>
    </location>
</feature>